<dbReference type="InterPro" id="IPR009684">
    <property type="entry name" value="Latexin"/>
</dbReference>
<dbReference type="Proteomes" id="UP001239994">
    <property type="component" value="Unassembled WGS sequence"/>
</dbReference>
<keyword evidence="8" id="KW-1185">Reference proteome</keyword>
<dbReference type="EMBL" id="JAROKS010000021">
    <property type="protein sequence ID" value="KAK1790472.1"/>
    <property type="molecule type" value="Genomic_DNA"/>
</dbReference>
<evidence type="ECO:0000256" key="3">
    <source>
        <dbReference type="ARBA" id="ARBA00022737"/>
    </source>
</evidence>
<proteinExistence type="inferred from homology"/>
<dbReference type="PANTHER" id="PTHR28591:SF1">
    <property type="entry name" value="LATEXIN"/>
    <property type="match status" value="1"/>
</dbReference>
<dbReference type="PROSITE" id="PS52033">
    <property type="entry name" value="CYSTATIN_LXN"/>
    <property type="match status" value="2"/>
</dbReference>
<feature type="domain" description="Cystatin LXN-type" evidence="6">
    <location>
        <begin position="307"/>
        <end position="412"/>
    </location>
</feature>
<feature type="compositionally biased region" description="Polar residues" evidence="5">
    <location>
        <begin position="1"/>
        <end position="11"/>
    </location>
</feature>
<evidence type="ECO:0000313" key="7">
    <source>
        <dbReference type="EMBL" id="KAK1790472.1"/>
    </source>
</evidence>
<accession>A0AAD9DSV3</accession>
<keyword evidence="2 4" id="KW-0646">Protease inhibitor</keyword>
<evidence type="ECO:0000256" key="5">
    <source>
        <dbReference type="SAM" id="MobiDB-lite"/>
    </source>
</evidence>
<comment type="similarity">
    <text evidence="1 4">Belongs to the protease inhibitor I47 (latexin) family.</text>
</comment>
<keyword evidence="3" id="KW-0677">Repeat</keyword>
<dbReference type="SUPFAM" id="SSF54403">
    <property type="entry name" value="Cystatin/monellin"/>
    <property type="match status" value="2"/>
</dbReference>
<reference evidence="7" key="1">
    <citation type="submission" date="2023-03" db="EMBL/GenBank/DDBJ databases">
        <title>Electrophorus voltai genome.</title>
        <authorList>
            <person name="Bian C."/>
        </authorList>
    </citation>
    <scope>NUCLEOTIDE SEQUENCE</scope>
    <source>
        <strain evidence="7">CB-2022</strain>
        <tissue evidence="7">Muscle</tissue>
    </source>
</reference>
<dbReference type="GO" id="GO:0008191">
    <property type="term" value="F:metalloendopeptidase inhibitor activity"/>
    <property type="evidence" value="ECO:0007669"/>
    <property type="project" value="UniProtKB-UniRule"/>
</dbReference>
<dbReference type="GO" id="GO:0005615">
    <property type="term" value="C:extracellular space"/>
    <property type="evidence" value="ECO:0007669"/>
    <property type="project" value="TreeGrafter"/>
</dbReference>
<dbReference type="InterPro" id="IPR049897">
    <property type="entry name" value="CYSTATIN_LXN"/>
</dbReference>
<feature type="domain" description="Cystatin LXN-type" evidence="6">
    <location>
        <begin position="188"/>
        <end position="288"/>
    </location>
</feature>
<feature type="non-terminal residue" evidence="7">
    <location>
        <position position="415"/>
    </location>
</feature>
<protein>
    <recommendedName>
        <fullName evidence="6">Cystatin LXN-type domain-containing protein</fullName>
    </recommendedName>
</protein>
<evidence type="ECO:0000259" key="6">
    <source>
        <dbReference type="PROSITE" id="PS52033"/>
    </source>
</evidence>
<comment type="caution">
    <text evidence="7">The sequence shown here is derived from an EMBL/GenBank/DDBJ whole genome shotgun (WGS) entry which is preliminary data.</text>
</comment>
<gene>
    <name evidence="7" type="ORF">P4O66_014011</name>
</gene>
<organism evidence="7 8">
    <name type="scientific">Electrophorus voltai</name>
    <dbReference type="NCBI Taxonomy" id="2609070"/>
    <lineage>
        <taxon>Eukaryota</taxon>
        <taxon>Metazoa</taxon>
        <taxon>Chordata</taxon>
        <taxon>Craniata</taxon>
        <taxon>Vertebrata</taxon>
        <taxon>Euteleostomi</taxon>
        <taxon>Actinopterygii</taxon>
        <taxon>Neopterygii</taxon>
        <taxon>Teleostei</taxon>
        <taxon>Ostariophysi</taxon>
        <taxon>Gymnotiformes</taxon>
        <taxon>Gymnotoidei</taxon>
        <taxon>Gymnotidae</taxon>
        <taxon>Electrophorus</taxon>
    </lineage>
</organism>
<evidence type="ECO:0000256" key="2">
    <source>
        <dbReference type="ARBA" id="ARBA00022690"/>
    </source>
</evidence>
<name>A0AAD9DSV3_9TELE</name>
<evidence type="ECO:0000313" key="8">
    <source>
        <dbReference type="Proteomes" id="UP001239994"/>
    </source>
</evidence>
<dbReference type="PANTHER" id="PTHR28591">
    <property type="entry name" value="LATEXIN"/>
    <property type="match status" value="1"/>
</dbReference>
<dbReference type="Pfam" id="PF06907">
    <property type="entry name" value="LXN"/>
    <property type="match status" value="1"/>
</dbReference>
<dbReference type="Gene3D" id="3.10.450.10">
    <property type="match status" value="2"/>
</dbReference>
<feature type="region of interest" description="Disordered" evidence="5">
    <location>
        <begin position="1"/>
        <end position="28"/>
    </location>
</feature>
<evidence type="ECO:0000256" key="1">
    <source>
        <dbReference type="ARBA" id="ARBA00010083"/>
    </source>
</evidence>
<dbReference type="FunFam" id="3.10.450.10:FF:000007">
    <property type="entry name" value="latexin"/>
    <property type="match status" value="1"/>
</dbReference>
<dbReference type="InterPro" id="IPR046350">
    <property type="entry name" value="Cystatin_sf"/>
</dbReference>
<dbReference type="AlphaFoldDB" id="A0AAD9DSV3"/>
<sequence length="415" mass="45883">LQGWMQTTSENGAHGQTLPSLQQGRRHPVKTANVTRVVGQSRTCAAELSVRTAASSFASSVSHPLSEGGREREMISQAYDCSSELERVFRALCRHHAPVLLGVCGSVLAGVAMSRAAANPDVPTSRIDVPARGELQLCSASSPHRTDKPIVQDLVSKDRVSLGKVTGHDVSKGTEVHERYLWEGLVMTSRELNPQFYEASRAGRVVQHHLNTLYGSPFRVYVVTQVHTARTEDTGDDGMKYVLEFSVKDWASEGPECKASAEVLYPRGDVHQPPKVQSSPDGLLQANTSDKEQAFYQRYSAAAGPVSAKDIPDSYGHIDPEMKHFWHLAWVASSFIMLNESSENTLYSLAQVAKVTQLNIQDGQLRFELQVLLHDMVSQNINRWKLQVSWSPADGVQVLEMELLPRCHCKSQTRP</sequence>
<evidence type="ECO:0000256" key="4">
    <source>
        <dbReference type="PROSITE-ProRule" id="PRU01377"/>
    </source>
</evidence>